<feature type="domain" description="GP-PDE" evidence="1">
    <location>
        <begin position="1"/>
        <end position="212"/>
    </location>
</feature>
<comment type="caution">
    <text evidence="2">The sequence shown here is derived from an EMBL/GenBank/DDBJ whole genome shotgun (WGS) entry which is preliminary data.</text>
</comment>
<evidence type="ECO:0000259" key="1">
    <source>
        <dbReference type="PROSITE" id="PS51704"/>
    </source>
</evidence>
<keyword evidence="3" id="KW-1185">Reference proteome</keyword>
<dbReference type="PANTHER" id="PTHR46211">
    <property type="entry name" value="GLYCEROPHOSPHORYL DIESTER PHOSPHODIESTERASE"/>
    <property type="match status" value="1"/>
</dbReference>
<accession>A0A1S2VPB9</accession>
<dbReference type="PROSITE" id="PS51704">
    <property type="entry name" value="GP_PDE"/>
    <property type="match status" value="1"/>
</dbReference>
<proteinExistence type="predicted"/>
<name>A0A1S2VPB9_9BACT</name>
<dbReference type="Pfam" id="PF03009">
    <property type="entry name" value="GDPD"/>
    <property type="match status" value="1"/>
</dbReference>
<organism evidence="2 3">
    <name type="scientific">Arsenicibacter rosenii</name>
    <dbReference type="NCBI Taxonomy" id="1750698"/>
    <lineage>
        <taxon>Bacteria</taxon>
        <taxon>Pseudomonadati</taxon>
        <taxon>Bacteroidota</taxon>
        <taxon>Cytophagia</taxon>
        <taxon>Cytophagales</taxon>
        <taxon>Spirosomataceae</taxon>
        <taxon>Arsenicibacter</taxon>
    </lineage>
</organism>
<dbReference type="EMBL" id="MORL01000001">
    <property type="protein sequence ID" value="OIN60603.1"/>
    <property type="molecule type" value="Genomic_DNA"/>
</dbReference>
<dbReference type="Gene3D" id="3.20.20.190">
    <property type="entry name" value="Phosphatidylinositol (PI) phosphodiesterase"/>
    <property type="match status" value="1"/>
</dbReference>
<dbReference type="CDD" id="cd08566">
    <property type="entry name" value="GDPD_AtGDE_like"/>
    <property type="match status" value="1"/>
</dbReference>
<protein>
    <recommendedName>
        <fullName evidence="1">GP-PDE domain-containing protein</fullName>
    </recommendedName>
</protein>
<evidence type="ECO:0000313" key="2">
    <source>
        <dbReference type="EMBL" id="OIN60603.1"/>
    </source>
</evidence>
<reference evidence="2 3" key="1">
    <citation type="submission" date="2016-10" db="EMBL/GenBank/DDBJ databases">
        <title>Arsenicibacter rosenii gen. nov., sp. nov., an efficient arsenic-methylating bacterium isolated from an arsenic-contaminated paddy soil.</title>
        <authorList>
            <person name="Huang K."/>
        </authorList>
    </citation>
    <scope>NUCLEOTIDE SEQUENCE [LARGE SCALE GENOMIC DNA]</scope>
    <source>
        <strain evidence="2 3">SM-1</strain>
    </source>
</reference>
<dbReference type="InterPro" id="IPR030395">
    <property type="entry name" value="GP_PDE_dom"/>
</dbReference>
<dbReference type="SUPFAM" id="SSF51695">
    <property type="entry name" value="PLC-like phosphodiesterases"/>
    <property type="match status" value="1"/>
</dbReference>
<dbReference type="GO" id="GO:0008081">
    <property type="term" value="F:phosphoric diester hydrolase activity"/>
    <property type="evidence" value="ECO:0007669"/>
    <property type="project" value="InterPro"/>
</dbReference>
<dbReference type="PANTHER" id="PTHR46211:SF1">
    <property type="entry name" value="GLYCEROPHOSPHODIESTER PHOSPHODIESTERASE, CYTOPLASMIC"/>
    <property type="match status" value="1"/>
</dbReference>
<dbReference type="InterPro" id="IPR017946">
    <property type="entry name" value="PLC-like_Pdiesterase_TIM-brl"/>
</dbReference>
<dbReference type="Proteomes" id="UP000181790">
    <property type="component" value="Unassembled WGS sequence"/>
</dbReference>
<dbReference type="AlphaFoldDB" id="A0A1S2VPB9"/>
<dbReference type="GO" id="GO:0006629">
    <property type="term" value="P:lipid metabolic process"/>
    <property type="evidence" value="ECO:0007669"/>
    <property type="project" value="InterPro"/>
</dbReference>
<gene>
    <name evidence="2" type="ORF">BLX24_00305</name>
</gene>
<sequence length="215" mass="24119">MGVDYIEIDVRTSQDGKLFILHDGNLDRTTTGSGPLKAKTAAELRLLSAGKGADEAYRQEKIPTLDEVCRLLSDWNKTHRKKASLYVDCKEVAPAPLLATLEKYALAGTSVFYGSDDYLAALREQRPVARIMPGLTSEADIEAKVARLKPYAFDVKWQALTPSLIKRLHDQHIRVFSDALDYFETGEQYRSAARNGIDVIQTDYVQRVKEALKEQ</sequence>
<evidence type="ECO:0000313" key="3">
    <source>
        <dbReference type="Proteomes" id="UP000181790"/>
    </source>
</evidence>